<comment type="caution">
    <text evidence="2">The sequence shown here is derived from an EMBL/GenBank/DDBJ whole genome shotgun (WGS) entry which is preliminary data.</text>
</comment>
<dbReference type="Proteomes" id="UP001363151">
    <property type="component" value="Unassembled WGS sequence"/>
</dbReference>
<reference evidence="2 3" key="1">
    <citation type="submission" date="2024-03" db="EMBL/GenBank/DDBJ databases">
        <title>Aureococcus anophagefferens CCMP1851 and Kratosvirus quantuckense: Draft genome of a second virus-susceptible host strain in the model system.</title>
        <authorList>
            <person name="Chase E."/>
            <person name="Truchon A.R."/>
            <person name="Schepens W."/>
            <person name="Wilhelm S.W."/>
        </authorList>
    </citation>
    <scope>NUCLEOTIDE SEQUENCE [LARGE SCALE GENOMIC DNA]</scope>
    <source>
        <strain evidence="2 3">CCMP1851</strain>
    </source>
</reference>
<evidence type="ECO:0000313" key="3">
    <source>
        <dbReference type="Proteomes" id="UP001363151"/>
    </source>
</evidence>
<protein>
    <recommendedName>
        <fullName evidence="4">Death domain-containing protein</fullName>
    </recommendedName>
</protein>
<feature type="region of interest" description="Disordered" evidence="1">
    <location>
        <begin position="97"/>
        <end position="141"/>
    </location>
</feature>
<keyword evidence="3" id="KW-1185">Reference proteome</keyword>
<evidence type="ECO:0008006" key="4">
    <source>
        <dbReference type="Google" id="ProtNLM"/>
    </source>
</evidence>
<organism evidence="2 3">
    <name type="scientific">Aureococcus anophagefferens</name>
    <name type="common">Harmful bloom alga</name>
    <dbReference type="NCBI Taxonomy" id="44056"/>
    <lineage>
        <taxon>Eukaryota</taxon>
        <taxon>Sar</taxon>
        <taxon>Stramenopiles</taxon>
        <taxon>Ochrophyta</taxon>
        <taxon>Pelagophyceae</taxon>
        <taxon>Pelagomonadales</taxon>
        <taxon>Pelagomonadaceae</taxon>
        <taxon>Aureococcus</taxon>
    </lineage>
</organism>
<name>A0ABR1FKA0_AURAN</name>
<sequence>MDAGAPAARRAWRLSEEELAALLAVGRVEDARRATDAELRASGLDASLLRKVFAGRRREALATWLREARGVEGADAARVLEVAGRVEDVVRATPAELARGRARTSPSRAARARPAAGVGVAAGRRGGAPGEAAENNARDVR</sequence>
<dbReference type="EMBL" id="JBBJCI010000368">
    <property type="protein sequence ID" value="KAK7232421.1"/>
    <property type="molecule type" value="Genomic_DNA"/>
</dbReference>
<proteinExistence type="predicted"/>
<evidence type="ECO:0000256" key="1">
    <source>
        <dbReference type="SAM" id="MobiDB-lite"/>
    </source>
</evidence>
<gene>
    <name evidence="2" type="ORF">SO694_00032129</name>
</gene>
<accession>A0ABR1FKA0</accession>
<evidence type="ECO:0000313" key="2">
    <source>
        <dbReference type="EMBL" id="KAK7232421.1"/>
    </source>
</evidence>
<feature type="compositionally biased region" description="Low complexity" evidence="1">
    <location>
        <begin position="103"/>
        <end position="123"/>
    </location>
</feature>